<dbReference type="EMBL" id="JBHLVF010000017">
    <property type="protein sequence ID" value="MFC0392386.1"/>
    <property type="molecule type" value="Genomic_DNA"/>
</dbReference>
<comment type="similarity">
    <text evidence="3 8">Belongs to the NAD(P)-dependent epimerase/dehydratase family. dTDP-glucose dehydratase subfamily.</text>
</comment>
<reference evidence="10 11" key="1">
    <citation type="submission" date="2024-09" db="EMBL/GenBank/DDBJ databases">
        <authorList>
            <person name="Sun Q."/>
            <person name="Mori K."/>
        </authorList>
    </citation>
    <scope>NUCLEOTIDE SEQUENCE [LARGE SCALE GENOMIC DNA]</scope>
    <source>
        <strain evidence="10 11">CCM 4839</strain>
    </source>
</reference>
<dbReference type="Proteomes" id="UP001589818">
    <property type="component" value="Unassembled WGS sequence"/>
</dbReference>
<comment type="caution">
    <text evidence="10">The sequence shown here is derived from an EMBL/GenBank/DDBJ whole genome shotgun (WGS) entry which is preliminary data.</text>
</comment>
<dbReference type="EC" id="4.2.1.46" evidence="4 8"/>
<sequence length="328" mass="37088">MRLLITGGMGFIGSNFILHMLEKHPSYRIINLDSLTYAGNTENLEQVRHAANVQFIHGSITDRPTVDHVMQEVEAVIHFAAESHVDRSISSPYQFVDTNVAGTHYLLEAARRQGITKFIHISTDEVYGSLGPTGYFTEQSPIAPNSPYSASKAASDLLARSYYETYRFPVVISRCSNNYGPRQFPEKLIPLIITRALEDQPIPIYGDGLNIRDWLFVEDHCRAIDLLLHQGVPGEVYNIGGNNEHSNLDIARAVLQQLGKPESLLQFVSDRPGHDRRYAIDAAKINKQLGWSPVNPFHQGLQKTLDWYTGNISWWKKILERERMNSEA</sequence>
<comment type="catalytic activity">
    <reaction evidence="1 8">
        <text>dTDP-alpha-D-glucose = dTDP-4-dehydro-6-deoxy-alpha-D-glucose + H2O</text>
        <dbReference type="Rhea" id="RHEA:17221"/>
        <dbReference type="ChEBI" id="CHEBI:15377"/>
        <dbReference type="ChEBI" id="CHEBI:57477"/>
        <dbReference type="ChEBI" id="CHEBI:57649"/>
        <dbReference type="EC" id="4.2.1.46"/>
    </reaction>
</comment>
<proteinExistence type="inferred from homology"/>
<dbReference type="InterPro" id="IPR005888">
    <property type="entry name" value="dTDP_Gluc_deHydtase"/>
</dbReference>
<evidence type="ECO:0000313" key="11">
    <source>
        <dbReference type="Proteomes" id="UP001589818"/>
    </source>
</evidence>
<evidence type="ECO:0000256" key="7">
    <source>
        <dbReference type="ARBA" id="ARBA00023239"/>
    </source>
</evidence>
<evidence type="ECO:0000256" key="5">
    <source>
        <dbReference type="ARBA" id="ARBA00016977"/>
    </source>
</evidence>
<evidence type="ECO:0000256" key="1">
    <source>
        <dbReference type="ARBA" id="ARBA00001539"/>
    </source>
</evidence>
<keyword evidence="7 8" id="KW-0456">Lyase</keyword>
<evidence type="ECO:0000256" key="6">
    <source>
        <dbReference type="ARBA" id="ARBA00023027"/>
    </source>
</evidence>
<dbReference type="RefSeq" id="WP_204819646.1">
    <property type="nucleotide sequence ID" value="NZ_JANHOF010000003.1"/>
</dbReference>
<dbReference type="CDD" id="cd05246">
    <property type="entry name" value="dTDP_GD_SDR_e"/>
    <property type="match status" value="1"/>
</dbReference>
<keyword evidence="11" id="KW-1185">Reference proteome</keyword>
<organism evidence="10 11">
    <name type="scientific">Paenibacillus mendelii</name>
    <dbReference type="NCBI Taxonomy" id="206163"/>
    <lineage>
        <taxon>Bacteria</taxon>
        <taxon>Bacillati</taxon>
        <taxon>Bacillota</taxon>
        <taxon>Bacilli</taxon>
        <taxon>Bacillales</taxon>
        <taxon>Paenibacillaceae</taxon>
        <taxon>Paenibacillus</taxon>
    </lineage>
</organism>
<accession>A0ABV6J926</accession>
<evidence type="ECO:0000259" key="9">
    <source>
        <dbReference type="Pfam" id="PF16363"/>
    </source>
</evidence>
<dbReference type="SUPFAM" id="SSF51735">
    <property type="entry name" value="NAD(P)-binding Rossmann-fold domains"/>
    <property type="match status" value="1"/>
</dbReference>
<feature type="domain" description="NAD(P)-binding" evidence="9">
    <location>
        <begin position="4"/>
        <end position="304"/>
    </location>
</feature>
<evidence type="ECO:0000256" key="2">
    <source>
        <dbReference type="ARBA" id="ARBA00001911"/>
    </source>
</evidence>
<protein>
    <recommendedName>
        <fullName evidence="5 8">dTDP-glucose 4,6-dehydratase</fullName>
        <ecNumber evidence="4 8">4.2.1.46</ecNumber>
    </recommendedName>
</protein>
<gene>
    <name evidence="10" type="primary">rfbB</name>
    <name evidence="10" type="ORF">ACFFJ8_13515</name>
</gene>
<comment type="cofactor">
    <cofactor evidence="2 8">
        <name>NAD(+)</name>
        <dbReference type="ChEBI" id="CHEBI:57540"/>
    </cofactor>
</comment>
<evidence type="ECO:0000256" key="8">
    <source>
        <dbReference type="RuleBase" id="RU004473"/>
    </source>
</evidence>
<dbReference type="Pfam" id="PF16363">
    <property type="entry name" value="GDP_Man_Dehyd"/>
    <property type="match status" value="1"/>
</dbReference>
<dbReference type="GO" id="GO:0008460">
    <property type="term" value="F:dTDP-glucose 4,6-dehydratase activity"/>
    <property type="evidence" value="ECO:0007669"/>
    <property type="project" value="UniProtKB-EC"/>
</dbReference>
<evidence type="ECO:0000256" key="4">
    <source>
        <dbReference type="ARBA" id="ARBA00011990"/>
    </source>
</evidence>
<dbReference type="InterPro" id="IPR036291">
    <property type="entry name" value="NAD(P)-bd_dom_sf"/>
</dbReference>
<dbReference type="Gene3D" id="3.90.25.10">
    <property type="entry name" value="UDP-galactose 4-epimerase, domain 1"/>
    <property type="match status" value="1"/>
</dbReference>
<dbReference type="InterPro" id="IPR016040">
    <property type="entry name" value="NAD(P)-bd_dom"/>
</dbReference>
<evidence type="ECO:0000256" key="3">
    <source>
        <dbReference type="ARBA" id="ARBA00008178"/>
    </source>
</evidence>
<name>A0ABV6J926_9BACL</name>
<dbReference type="PANTHER" id="PTHR43000">
    <property type="entry name" value="DTDP-D-GLUCOSE 4,6-DEHYDRATASE-RELATED"/>
    <property type="match status" value="1"/>
</dbReference>
<dbReference type="NCBIfam" id="TIGR01181">
    <property type="entry name" value="dTDP_gluc_dehyt"/>
    <property type="match status" value="1"/>
</dbReference>
<keyword evidence="6" id="KW-0520">NAD</keyword>
<evidence type="ECO:0000313" key="10">
    <source>
        <dbReference type="EMBL" id="MFC0392386.1"/>
    </source>
</evidence>
<dbReference type="Gene3D" id="3.40.50.720">
    <property type="entry name" value="NAD(P)-binding Rossmann-like Domain"/>
    <property type="match status" value="1"/>
</dbReference>